<gene>
    <name evidence="1" type="ORF">GCM10010326_19200</name>
</gene>
<sequence>MRDRIARALCWVLALLASRTRRPGRHSAAYLAEHAATAPFVICAPATLIPAHVLARSIPSPWAPRVGPWLAAREAEQTLELCAIRERRRALEFATRGRDYPYSYPGAPFAASAFAAAGVTA</sequence>
<comment type="caution">
    <text evidence="1">The sequence shown here is derived from an EMBL/GenBank/DDBJ whole genome shotgun (WGS) entry which is preliminary data.</text>
</comment>
<evidence type="ECO:0000313" key="2">
    <source>
        <dbReference type="Proteomes" id="UP000600946"/>
    </source>
</evidence>
<name>A0ABQ2ZVB2_9ACTN</name>
<dbReference type="EMBL" id="BMUU01000002">
    <property type="protein sequence ID" value="GGY25511.1"/>
    <property type="molecule type" value="Genomic_DNA"/>
</dbReference>
<keyword evidence="2" id="KW-1185">Reference proteome</keyword>
<protein>
    <submittedName>
        <fullName evidence="1">Uncharacterized protein</fullName>
    </submittedName>
</protein>
<accession>A0ABQ2ZVB2</accession>
<proteinExistence type="predicted"/>
<dbReference type="Proteomes" id="UP000600946">
    <property type="component" value="Unassembled WGS sequence"/>
</dbReference>
<organism evidence="1 2">
    <name type="scientific">Streptomyces xanthochromogenes</name>
    <dbReference type="NCBI Taxonomy" id="67384"/>
    <lineage>
        <taxon>Bacteria</taxon>
        <taxon>Bacillati</taxon>
        <taxon>Actinomycetota</taxon>
        <taxon>Actinomycetes</taxon>
        <taxon>Kitasatosporales</taxon>
        <taxon>Streptomycetaceae</taxon>
        <taxon>Streptomyces</taxon>
    </lineage>
</organism>
<evidence type="ECO:0000313" key="1">
    <source>
        <dbReference type="EMBL" id="GGY25511.1"/>
    </source>
</evidence>
<reference evidence="2" key="1">
    <citation type="journal article" date="2019" name="Int. J. Syst. Evol. Microbiol.">
        <title>The Global Catalogue of Microorganisms (GCM) 10K type strain sequencing project: providing services to taxonomists for standard genome sequencing and annotation.</title>
        <authorList>
            <consortium name="The Broad Institute Genomics Platform"/>
            <consortium name="The Broad Institute Genome Sequencing Center for Infectious Disease"/>
            <person name="Wu L."/>
            <person name="Ma J."/>
        </authorList>
    </citation>
    <scope>NUCLEOTIDE SEQUENCE [LARGE SCALE GENOMIC DNA]</scope>
    <source>
        <strain evidence="2">JCM 4594</strain>
    </source>
</reference>